<dbReference type="EMBL" id="BJCL01000001">
    <property type="protein sequence ID" value="GCL61146.1"/>
    <property type="molecule type" value="Genomic_DNA"/>
</dbReference>
<evidence type="ECO:0008006" key="4">
    <source>
        <dbReference type="Google" id="ProtNLM"/>
    </source>
</evidence>
<feature type="signal peptide" evidence="1">
    <location>
        <begin position="1"/>
        <end position="17"/>
    </location>
</feature>
<dbReference type="AlphaFoldDB" id="A0A480AJF7"/>
<evidence type="ECO:0000313" key="2">
    <source>
        <dbReference type="EMBL" id="GCL61146.1"/>
    </source>
</evidence>
<keyword evidence="1" id="KW-0732">Signal</keyword>
<feature type="chain" id="PRO_5019807289" description="Lipoprotein" evidence="1">
    <location>
        <begin position="18"/>
        <end position="93"/>
    </location>
</feature>
<dbReference type="OrthoDB" id="8688876at2"/>
<evidence type="ECO:0000313" key="3">
    <source>
        <dbReference type="Proteomes" id="UP000301751"/>
    </source>
</evidence>
<evidence type="ECO:0000256" key="1">
    <source>
        <dbReference type="SAM" id="SignalP"/>
    </source>
</evidence>
<proteinExistence type="predicted"/>
<keyword evidence="3" id="KW-1185">Reference proteome</keyword>
<comment type="caution">
    <text evidence="2">The sequence shown here is derived from an EMBL/GenBank/DDBJ whole genome shotgun (WGS) entry which is preliminary data.</text>
</comment>
<name>A0A480AJF7_9BURK</name>
<dbReference type="Proteomes" id="UP000301751">
    <property type="component" value="Unassembled WGS sequence"/>
</dbReference>
<organism evidence="2 3">
    <name type="scientific">Pseudaquabacterium pictum</name>
    <dbReference type="NCBI Taxonomy" id="2315236"/>
    <lineage>
        <taxon>Bacteria</taxon>
        <taxon>Pseudomonadati</taxon>
        <taxon>Pseudomonadota</taxon>
        <taxon>Betaproteobacteria</taxon>
        <taxon>Burkholderiales</taxon>
        <taxon>Sphaerotilaceae</taxon>
        <taxon>Pseudaquabacterium</taxon>
    </lineage>
</organism>
<dbReference type="RefSeq" id="WP_137730925.1">
    <property type="nucleotide sequence ID" value="NZ_BJCL01000001.1"/>
</dbReference>
<accession>A0A480AJF7</accession>
<protein>
    <recommendedName>
        <fullName evidence="4">Lipoprotein</fullName>
    </recommendedName>
</protein>
<gene>
    <name evidence="2" type="ORF">AQPW35_02270</name>
</gene>
<sequence length="93" mass="9858">MKTTLLLCWCATLTACAGLAPRPAVDAAVQQLVSEDDQVRITELRVRGQTQRISVDNKDSAAPAYQITPQAAGSDPSAAKTGAGQRVWTVLSF</sequence>
<dbReference type="PROSITE" id="PS51257">
    <property type="entry name" value="PROKAR_LIPOPROTEIN"/>
    <property type="match status" value="1"/>
</dbReference>
<reference evidence="3" key="1">
    <citation type="submission" date="2019-03" db="EMBL/GenBank/DDBJ databases">
        <title>Aquabacterium pictum sp.nov., the first bacteriochlorophyll a-containing freshwater bacterium in the genus Aquabacterium of the class Betaproteobacteria.</title>
        <authorList>
            <person name="Hirose S."/>
            <person name="Tank M."/>
            <person name="Hara E."/>
            <person name="Tamaki H."/>
            <person name="Takaichi S."/>
            <person name="Haruta S."/>
            <person name="Hanada S."/>
        </authorList>
    </citation>
    <scope>NUCLEOTIDE SEQUENCE [LARGE SCALE GENOMIC DNA]</scope>
    <source>
        <strain evidence="3">W35</strain>
    </source>
</reference>